<evidence type="ECO:0000256" key="5">
    <source>
        <dbReference type="ARBA" id="ARBA00022989"/>
    </source>
</evidence>
<name>A0ABR4P7A8_9HELO</name>
<reference evidence="12 13" key="1">
    <citation type="submission" date="2024-06" db="EMBL/GenBank/DDBJ databases">
        <title>Complete genome of Phlyctema vagabunda strain 19-DSS-EL-015.</title>
        <authorList>
            <person name="Fiorenzani C."/>
        </authorList>
    </citation>
    <scope>NUCLEOTIDE SEQUENCE [LARGE SCALE GENOMIC DNA]</scope>
    <source>
        <strain evidence="12 13">19-DSS-EL-015</strain>
    </source>
</reference>
<feature type="region of interest" description="Disordered" evidence="10">
    <location>
        <begin position="377"/>
        <end position="401"/>
    </location>
</feature>
<keyword evidence="7 11" id="KW-0472">Membrane</keyword>
<feature type="transmembrane region" description="Helical" evidence="11">
    <location>
        <begin position="59"/>
        <end position="79"/>
    </location>
</feature>
<evidence type="ECO:0000256" key="1">
    <source>
        <dbReference type="ARBA" id="ARBA00004141"/>
    </source>
</evidence>
<dbReference type="Pfam" id="PF02076">
    <property type="entry name" value="STE3"/>
    <property type="match status" value="1"/>
</dbReference>
<keyword evidence="9" id="KW-0807">Transducer</keyword>
<feature type="region of interest" description="Disordered" evidence="10">
    <location>
        <begin position="232"/>
        <end position="257"/>
    </location>
</feature>
<protein>
    <submittedName>
        <fullName evidence="12">Pheromone receptor 1</fullName>
    </submittedName>
</protein>
<keyword evidence="6" id="KW-0297">G-protein coupled receptor</keyword>
<dbReference type="InterPro" id="IPR001499">
    <property type="entry name" value="GPCR_STE3"/>
</dbReference>
<dbReference type="Proteomes" id="UP001629113">
    <property type="component" value="Unassembled WGS sequence"/>
</dbReference>
<evidence type="ECO:0000256" key="4">
    <source>
        <dbReference type="ARBA" id="ARBA00022692"/>
    </source>
</evidence>
<comment type="caution">
    <text evidence="12">The sequence shown here is derived from an EMBL/GenBank/DDBJ whole genome shotgun (WGS) entry which is preliminary data.</text>
</comment>
<feature type="compositionally biased region" description="Basic and acidic residues" evidence="10">
    <location>
        <begin position="391"/>
        <end position="401"/>
    </location>
</feature>
<gene>
    <name evidence="12" type="ORF">PVAG01_09415</name>
</gene>
<evidence type="ECO:0000256" key="9">
    <source>
        <dbReference type="ARBA" id="ARBA00023224"/>
    </source>
</evidence>
<evidence type="ECO:0000256" key="6">
    <source>
        <dbReference type="ARBA" id="ARBA00023040"/>
    </source>
</evidence>
<proteinExistence type="inferred from homology"/>
<evidence type="ECO:0000256" key="11">
    <source>
        <dbReference type="SAM" id="Phobius"/>
    </source>
</evidence>
<keyword evidence="3" id="KW-0589">Pheromone response</keyword>
<evidence type="ECO:0000256" key="8">
    <source>
        <dbReference type="ARBA" id="ARBA00023170"/>
    </source>
</evidence>
<keyword evidence="4 11" id="KW-0812">Transmembrane</keyword>
<dbReference type="PRINTS" id="PR00899">
    <property type="entry name" value="GPCRSTE3"/>
</dbReference>
<comment type="subcellular location">
    <subcellularLocation>
        <location evidence="1">Membrane</location>
        <topology evidence="1">Multi-pass membrane protein</topology>
    </subcellularLocation>
</comment>
<evidence type="ECO:0000256" key="2">
    <source>
        <dbReference type="ARBA" id="ARBA00011085"/>
    </source>
</evidence>
<sequence>MDSSWPTIVIMFMWCPIFALLNTYYAFLVVLRLRKHRHSFASTLSSTGSNLTSRRFLRLFMFSCSILVIYLPVIFYYFYLNLMDINLSSQPYSWSRIHDPKIWQTIKFWQLKDQPGLQYDGWPNVAQSLLVFCFFGMGNQALEAYREFLVRIGLNKMWPRLNQPVGINHNFSRRGSTASWSGRFDLVGVALRYFDTSRKPGQATGIERSLRTKSRKGSAATFDHISLAHMSSRAKSPSEFQRRDTLTPDTFSSDPDSIDPVPLFSVISAPEPVVLPSPSVQPDRAVPANQPLQSYTRSVFGSFRTQLNLPFSLFKRSSCNKPHEVCTCENSSCPTAALRVIPDLEAQNYEQAQLKKTPEVVSPFAKTATVETQIWAEAPVHSSAEDDDDGEPKLGTRAYRERERRELEALRKERQAVIIESSVEQTRT</sequence>
<dbReference type="EMBL" id="JBFCZG010000008">
    <property type="protein sequence ID" value="KAL3419193.1"/>
    <property type="molecule type" value="Genomic_DNA"/>
</dbReference>
<feature type="transmembrane region" description="Helical" evidence="11">
    <location>
        <begin position="6"/>
        <end position="31"/>
    </location>
</feature>
<keyword evidence="5 11" id="KW-1133">Transmembrane helix</keyword>
<accession>A0ABR4P7A8</accession>
<keyword evidence="8 12" id="KW-0675">Receptor</keyword>
<evidence type="ECO:0000256" key="3">
    <source>
        <dbReference type="ARBA" id="ARBA00022507"/>
    </source>
</evidence>
<comment type="similarity">
    <text evidence="2">Belongs to the G-protein coupled receptor 4 family.</text>
</comment>
<keyword evidence="13" id="KW-1185">Reference proteome</keyword>
<dbReference type="PANTHER" id="PTHR28097">
    <property type="entry name" value="PHEROMONE A FACTOR RECEPTOR"/>
    <property type="match status" value="1"/>
</dbReference>
<organism evidence="12 13">
    <name type="scientific">Phlyctema vagabunda</name>
    <dbReference type="NCBI Taxonomy" id="108571"/>
    <lineage>
        <taxon>Eukaryota</taxon>
        <taxon>Fungi</taxon>
        <taxon>Dikarya</taxon>
        <taxon>Ascomycota</taxon>
        <taxon>Pezizomycotina</taxon>
        <taxon>Leotiomycetes</taxon>
        <taxon>Helotiales</taxon>
        <taxon>Dermateaceae</taxon>
        <taxon>Phlyctema</taxon>
    </lineage>
</organism>
<evidence type="ECO:0000313" key="13">
    <source>
        <dbReference type="Proteomes" id="UP001629113"/>
    </source>
</evidence>
<evidence type="ECO:0000313" key="12">
    <source>
        <dbReference type="EMBL" id="KAL3419193.1"/>
    </source>
</evidence>
<dbReference type="PANTHER" id="PTHR28097:SF1">
    <property type="entry name" value="PHEROMONE A FACTOR RECEPTOR"/>
    <property type="match status" value="1"/>
</dbReference>
<evidence type="ECO:0000256" key="10">
    <source>
        <dbReference type="SAM" id="MobiDB-lite"/>
    </source>
</evidence>
<evidence type="ECO:0000256" key="7">
    <source>
        <dbReference type="ARBA" id="ARBA00023136"/>
    </source>
</evidence>